<gene>
    <name evidence="1" type="ORF">C6I21_12540</name>
</gene>
<dbReference type="EMBL" id="PVNS01000011">
    <property type="protein sequence ID" value="PRO64963.1"/>
    <property type="molecule type" value="Genomic_DNA"/>
</dbReference>
<dbReference type="Pfam" id="PF08761">
    <property type="entry name" value="dUTPase_2"/>
    <property type="match status" value="1"/>
</dbReference>
<dbReference type="Gene3D" id="1.10.4010.10">
    <property type="entry name" value="Type II deoxyuridine triphosphatase"/>
    <property type="match status" value="1"/>
</dbReference>
<keyword evidence="2" id="KW-1185">Reference proteome</keyword>
<dbReference type="SUPFAM" id="SSF101386">
    <property type="entry name" value="all-alpha NTP pyrophosphatases"/>
    <property type="match status" value="1"/>
</dbReference>
<dbReference type="PIRSF" id="PIRSF030140">
    <property type="entry name" value="UCP030140"/>
    <property type="match status" value="1"/>
</dbReference>
<reference evidence="1 2" key="1">
    <citation type="submission" date="2018-03" db="EMBL/GenBank/DDBJ databases">
        <title>Bacillus urumqiensis sp. nov., a moderately haloalkaliphilic bacterium isolated from a salt lake.</title>
        <authorList>
            <person name="Zhao B."/>
            <person name="Liao Z."/>
        </authorList>
    </citation>
    <scope>NUCLEOTIDE SEQUENCE [LARGE SCALE GENOMIC DNA]</scope>
    <source>
        <strain evidence="1 2">BZ-SZ-XJ18</strain>
    </source>
</reference>
<accession>A0A2P6MFB7</accession>
<sequence>MELKMLFKRQQELDSFIETEQNINGKDVFQEKLLAFIVETGELANEVRCFKFWSSRPPSDDQVILEEYVDGLHFLLSLGNALEQQEETELTELGEILSPEALTEAFLELYGYVSLLRMEPSTESYQHLFQAYTALAGHLGYEWQEVTEAYKAKHQENYERQQRGY</sequence>
<dbReference type="InterPro" id="IPR014871">
    <property type="entry name" value="dUTPase/dCTP_pyrophosphatase"/>
</dbReference>
<evidence type="ECO:0000313" key="1">
    <source>
        <dbReference type="EMBL" id="PRO64963.1"/>
    </source>
</evidence>
<proteinExistence type="predicted"/>
<organism evidence="1 2">
    <name type="scientific">Alkalicoccus urumqiensis</name>
    <name type="common">Bacillus urumqiensis</name>
    <dbReference type="NCBI Taxonomy" id="1548213"/>
    <lineage>
        <taxon>Bacteria</taxon>
        <taxon>Bacillati</taxon>
        <taxon>Bacillota</taxon>
        <taxon>Bacilli</taxon>
        <taxon>Bacillales</taxon>
        <taxon>Bacillaceae</taxon>
        <taxon>Alkalicoccus</taxon>
    </lineage>
</organism>
<dbReference type="OrthoDB" id="5506143at2"/>
<dbReference type="Proteomes" id="UP000243650">
    <property type="component" value="Unassembled WGS sequence"/>
</dbReference>
<dbReference type="InterPro" id="IPR016947">
    <property type="entry name" value="UCP030140"/>
</dbReference>
<dbReference type="AlphaFoldDB" id="A0A2P6MFB7"/>
<name>A0A2P6MFB7_ALKUR</name>
<protein>
    <submittedName>
        <fullName evidence="1">dUTPase</fullName>
    </submittedName>
</protein>
<dbReference type="RefSeq" id="WP_105959819.1">
    <property type="nucleotide sequence ID" value="NZ_PVNS01000011.1"/>
</dbReference>
<dbReference type="CDD" id="cd11527">
    <property type="entry name" value="NTP-PPase_dUTPase"/>
    <property type="match status" value="1"/>
</dbReference>
<comment type="caution">
    <text evidence="1">The sequence shown here is derived from an EMBL/GenBank/DDBJ whole genome shotgun (WGS) entry which is preliminary data.</text>
</comment>
<evidence type="ECO:0000313" key="2">
    <source>
        <dbReference type="Proteomes" id="UP000243650"/>
    </source>
</evidence>